<proteinExistence type="predicted"/>
<evidence type="ECO:0000313" key="4">
    <source>
        <dbReference type="Proteomes" id="UP000824260"/>
    </source>
</evidence>
<sequence>MFEKNIGATIKSVIKIICIIGIIVSLIAGFSLIGQGLGAVGWSVLLVGVLSVLIVSLFLYGFGEIVEKTCENNAALTRIEKELIALKEEKNPQGVKEANDKTDVQKVERSQERSAHAPKAEAVAKTVERPSPLQAEMPVDADPKDNVFDGETMRAIEAMGSGAEIYRYLSEKLDDSDENTRELLKILSHKASIERVYGTDGQGALSAVKSFIKHGNRVFSVNRGDSNLTCPACGREQKSTRNTCASCGALFRM</sequence>
<organism evidence="3 4">
    <name type="scientific">Candidatus Pullichristensenella stercorigallinarum</name>
    <dbReference type="NCBI Taxonomy" id="2840909"/>
    <lineage>
        <taxon>Bacteria</taxon>
        <taxon>Bacillati</taxon>
        <taxon>Bacillota</taxon>
        <taxon>Clostridia</taxon>
        <taxon>Candidatus Pullichristensenella</taxon>
    </lineage>
</organism>
<evidence type="ECO:0000256" key="1">
    <source>
        <dbReference type="SAM" id="MobiDB-lite"/>
    </source>
</evidence>
<gene>
    <name evidence="3" type="ORF">IAA52_13500</name>
</gene>
<comment type="caution">
    <text evidence="3">The sequence shown here is derived from an EMBL/GenBank/DDBJ whole genome shotgun (WGS) entry which is preliminary data.</text>
</comment>
<feature type="compositionally biased region" description="Basic and acidic residues" evidence="1">
    <location>
        <begin position="92"/>
        <end position="119"/>
    </location>
</feature>
<reference evidence="3" key="1">
    <citation type="submission" date="2020-10" db="EMBL/GenBank/DDBJ databases">
        <authorList>
            <person name="Gilroy R."/>
        </authorList>
    </citation>
    <scope>NUCLEOTIDE SEQUENCE</scope>
    <source>
        <strain evidence="3">ChiSjej6B24-2974</strain>
    </source>
</reference>
<dbReference type="EMBL" id="DVFZ01000126">
    <property type="protein sequence ID" value="HIQ84100.1"/>
    <property type="molecule type" value="Genomic_DNA"/>
</dbReference>
<name>A0A9D0ZPA7_9FIRM</name>
<protein>
    <submittedName>
        <fullName evidence="3">Uncharacterized protein</fullName>
    </submittedName>
</protein>
<evidence type="ECO:0000256" key="2">
    <source>
        <dbReference type="SAM" id="Phobius"/>
    </source>
</evidence>
<accession>A0A9D0ZPA7</accession>
<evidence type="ECO:0000313" key="3">
    <source>
        <dbReference type="EMBL" id="HIQ84100.1"/>
    </source>
</evidence>
<keyword evidence="2" id="KW-1133">Transmembrane helix</keyword>
<keyword evidence="2" id="KW-0472">Membrane</keyword>
<feature type="transmembrane region" description="Helical" evidence="2">
    <location>
        <begin position="39"/>
        <end position="62"/>
    </location>
</feature>
<keyword evidence="2" id="KW-0812">Transmembrane</keyword>
<dbReference type="Proteomes" id="UP000824260">
    <property type="component" value="Unassembled WGS sequence"/>
</dbReference>
<feature type="transmembrane region" description="Helical" evidence="2">
    <location>
        <begin position="12"/>
        <end position="33"/>
    </location>
</feature>
<reference evidence="3" key="2">
    <citation type="journal article" date="2021" name="PeerJ">
        <title>Extensive microbial diversity within the chicken gut microbiome revealed by metagenomics and culture.</title>
        <authorList>
            <person name="Gilroy R."/>
            <person name="Ravi A."/>
            <person name="Getino M."/>
            <person name="Pursley I."/>
            <person name="Horton D.L."/>
            <person name="Alikhan N.F."/>
            <person name="Baker D."/>
            <person name="Gharbi K."/>
            <person name="Hall N."/>
            <person name="Watson M."/>
            <person name="Adriaenssens E.M."/>
            <person name="Foster-Nyarko E."/>
            <person name="Jarju S."/>
            <person name="Secka A."/>
            <person name="Antonio M."/>
            <person name="Oren A."/>
            <person name="Chaudhuri R.R."/>
            <person name="La Ragione R."/>
            <person name="Hildebrand F."/>
            <person name="Pallen M.J."/>
        </authorList>
    </citation>
    <scope>NUCLEOTIDE SEQUENCE</scope>
    <source>
        <strain evidence="3">ChiSjej6B24-2974</strain>
    </source>
</reference>
<feature type="region of interest" description="Disordered" evidence="1">
    <location>
        <begin position="92"/>
        <end position="146"/>
    </location>
</feature>
<dbReference type="AlphaFoldDB" id="A0A9D0ZPA7"/>